<evidence type="ECO:0000256" key="7">
    <source>
        <dbReference type="RuleBase" id="RU362097"/>
    </source>
</evidence>
<dbReference type="EMBL" id="SWAV01000004">
    <property type="protein sequence ID" value="TKA90818.1"/>
    <property type="molecule type" value="Genomic_DNA"/>
</dbReference>
<evidence type="ECO:0000256" key="4">
    <source>
        <dbReference type="ARBA" id="ARBA00023139"/>
    </source>
</evidence>
<accession>A0A4U0YI50</accession>
<proteinExistence type="inferred from homology"/>
<evidence type="ECO:0000256" key="6">
    <source>
        <dbReference type="ARBA" id="ARBA00023288"/>
    </source>
</evidence>
<evidence type="ECO:0000256" key="1">
    <source>
        <dbReference type="ARBA" id="ARBA00007613"/>
    </source>
</evidence>
<evidence type="ECO:0000256" key="5">
    <source>
        <dbReference type="ARBA" id="ARBA00023237"/>
    </source>
</evidence>
<keyword evidence="5" id="KW-0998">Cell outer membrane</keyword>
<dbReference type="GO" id="GO:0009279">
    <property type="term" value="C:cell outer membrane"/>
    <property type="evidence" value="ECO:0007669"/>
    <property type="project" value="UniProtKB-SubCell"/>
</dbReference>
<dbReference type="InterPro" id="IPR010131">
    <property type="entry name" value="MdtP/NodT-like"/>
</dbReference>
<reference evidence="9 10" key="1">
    <citation type="submission" date="2019-04" db="EMBL/GenBank/DDBJ databases">
        <title>Crypto-aerobic microbial life in anoxic (sulfidic) marine sediments.</title>
        <authorList>
            <person name="Bhattacharya S."/>
            <person name="Roy C."/>
            <person name="Mondal N."/>
            <person name="Sarkar J."/>
            <person name="Mandal S."/>
            <person name="Rameez M.J."/>
            <person name="Ghosh W."/>
        </authorList>
    </citation>
    <scope>NUCLEOTIDE SEQUENCE [LARGE SCALE GENOMIC DNA]</scope>
    <source>
        <strain evidence="9 10">SBBB</strain>
    </source>
</reference>
<keyword evidence="4 7" id="KW-0564">Palmitate</keyword>
<dbReference type="NCBIfam" id="TIGR01845">
    <property type="entry name" value="outer_NodT"/>
    <property type="match status" value="1"/>
</dbReference>
<evidence type="ECO:0000256" key="2">
    <source>
        <dbReference type="ARBA" id="ARBA00022452"/>
    </source>
</evidence>
<comment type="caution">
    <text evidence="9">The sequence shown here is derived from an EMBL/GenBank/DDBJ whole genome shotgun (WGS) entry which is preliminary data.</text>
</comment>
<keyword evidence="6 7" id="KW-0449">Lipoprotein</keyword>
<dbReference type="InterPro" id="IPR003423">
    <property type="entry name" value="OMP_efflux"/>
</dbReference>
<feature type="coiled-coil region" evidence="8">
    <location>
        <begin position="184"/>
        <end position="249"/>
    </location>
</feature>
<evidence type="ECO:0000256" key="3">
    <source>
        <dbReference type="ARBA" id="ARBA00022692"/>
    </source>
</evidence>
<dbReference type="PANTHER" id="PTHR30203:SF33">
    <property type="entry name" value="BLR4455 PROTEIN"/>
    <property type="match status" value="1"/>
</dbReference>
<keyword evidence="8" id="KW-0175">Coiled coil</keyword>
<keyword evidence="3 7" id="KW-0812">Transmembrane</keyword>
<evidence type="ECO:0000313" key="10">
    <source>
        <dbReference type="Proteomes" id="UP000305198"/>
    </source>
</evidence>
<name>A0A4U0YI50_9GAMM</name>
<organism evidence="9 10">
    <name type="scientific">Halopseudomonas bauzanensis</name>
    <dbReference type="NCBI Taxonomy" id="653930"/>
    <lineage>
        <taxon>Bacteria</taxon>
        <taxon>Pseudomonadati</taxon>
        <taxon>Pseudomonadota</taxon>
        <taxon>Gammaproteobacteria</taxon>
        <taxon>Pseudomonadales</taxon>
        <taxon>Pseudomonadaceae</taxon>
        <taxon>Halopseudomonas</taxon>
    </lineage>
</organism>
<dbReference type="PANTHER" id="PTHR30203">
    <property type="entry name" value="OUTER MEMBRANE CATION EFFLUX PROTEIN"/>
    <property type="match status" value="1"/>
</dbReference>
<keyword evidence="7" id="KW-0472">Membrane</keyword>
<comment type="similarity">
    <text evidence="1 7">Belongs to the outer membrane factor (OMF) (TC 1.B.17) family.</text>
</comment>
<keyword evidence="2 7" id="KW-1134">Transmembrane beta strand</keyword>
<sequence length="472" mass="50799">MPTRQPILIQWWPSVRTRQFIPLTLAILLAGCSLNTPVPQTGLQAPAQWNQAADSSVWPEARWWSQYDAPQLSQLMAQARVGNLDLASAATRLLQADAQLRQSGAALLPSIDGSASGRRGGNSGDGDVSSGFNASLNASYEIDFWGRNRAAVEAAAANLNASRYDLEALAITTDASVASSWFQLVENQARLQLARDNLAAAEQVLNIVEARYRYGADDSLAVSQQRALVAQLRANLPALEQQTLQLRNSLALLLGQGPDFTLGALPTMDDIAVPEPGAGLPSELLNRRPDIRASEQRLLAANANLTAARAALYPSIQLTGSYGAQSSALSDLVSNPLNPWSLAAGLTQPIFDGGRLRAQVEISEASQQESLIGYQRAILDALIDADTALGALQQARRQYQLQQAATAESELAFELAQARYKAGAIDLQNLLDTQRSYFQSQDSLVQQRAAWLLATVDLYRALGGGWQDVPVS</sequence>
<dbReference type="Proteomes" id="UP000305198">
    <property type="component" value="Unassembled WGS sequence"/>
</dbReference>
<evidence type="ECO:0000313" key="9">
    <source>
        <dbReference type="EMBL" id="TKA90818.1"/>
    </source>
</evidence>
<dbReference type="GO" id="GO:0015562">
    <property type="term" value="F:efflux transmembrane transporter activity"/>
    <property type="evidence" value="ECO:0007669"/>
    <property type="project" value="InterPro"/>
</dbReference>
<dbReference type="Gene3D" id="1.20.1600.10">
    <property type="entry name" value="Outer membrane efflux proteins (OEP)"/>
    <property type="match status" value="1"/>
</dbReference>
<dbReference type="Pfam" id="PF02321">
    <property type="entry name" value="OEP"/>
    <property type="match status" value="2"/>
</dbReference>
<dbReference type="PROSITE" id="PS51257">
    <property type="entry name" value="PROKAR_LIPOPROTEIN"/>
    <property type="match status" value="1"/>
</dbReference>
<evidence type="ECO:0000256" key="8">
    <source>
        <dbReference type="SAM" id="Coils"/>
    </source>
</evidence>
<dbReference type="Gene3D" id="2.20.200.10">
    <property type="entry name" value="Outer membrane efflux proteins (OEP)"/>
    <property type="match status" value="1"/>
</dbReference>
<dbReference type="SUPFAM" id="SSF56954">
    <property type="entry name" value="Outer membrane efflux proteins (OEP)"/>
    <property type="match status" value="1"/>
</dbReference>
<comment type="subcellular location">
    <subcellularLocation>
        <location evidence="7">Cell outer membrane</location>
        <topology evidence="7">Lipid-anchor</topology>
    </subcellularLocation>
</comment>
<dbReference type="AlphaFoldDB" id="A0A4U0YI50"/>
<protein>
    <submittedName>
        <fullName evidence="9">Efflux transporter outer membrane subunit</fullName>
    </submittedName>
</protein>
<gene>
    <name evidence="9" type="ORF">FA869_12225</name>
</gene>